<dbReference type="SUPFAM" id="SSF53254">
    <property type="entry name" value="Phosphoglycerate mutase-like"/>
    <property type="match status" value="1"/>
</dbReference>
<proteinExistence type="predicted"/>
<dbReference type="CDD" id="cd07067">
    <property type="entry name" value="HP_PGM_like"/>
    <property type="match status" value="1"/>
</dbReference>
<keyword evidence="2" id="KW-1185">Reference proteome</keyword>
<evidence type="ECO:0000313" key="1">
    <source>
        <dbReference type="EMBL" id="MCW4631731.1"/>
    </source>
</evidence>
<reference evidence="1" key="1">
    <citation type="submission" date="2022-11" db="EMBL/GenBank/DDBJ databases">
        <title>Marinomonas sp. nov., isolated from marine algae.</title>
        <authorList>
            <person name="Choi D.G."/>
            <person name="Kim J.M."/>
            <person name="Lee J.K."/>
            <person name="Baek J.H."/>
            <person name="Jeon C.O."/>
        </authorList>
    </citation>
    <scope>NUCLEOTIDE SEQUENCE</scope>
    <source>
        <strain evidence="1">KJ51-3</strain>
    </source>
</reference>
<name>A0ABT3KMF7_9GAMM</name>
<dbReference type="Gene3D" id="3.40.50.1240">
    <property type="entry name" value="Phosphoglycerate mutase-like"/>
    <property type="match status" value="1"/>
</dbReference>
<gene>
    <name evidence="1" type="ORF">ONZ52_23755</name>
</gene>
<dbReference type="Proteomes" id="UP001431181">
    <property type="component" value="Unassembled WGS sequence"/>
</dbReference>
<dbReference type="InterPro" id="IPR013078">
    <property type="entry name" value="His_Pase_superF_clade-1"/>
</dbReference>
<organism evidence="1 2">
    <name type="scientific">Marinomonas rhodophyticola</name>
    <dbReference type="NCBI Taxonomy" id="2992803"/>
    <lineage>
        <taxon>Bacteria</taxon>
        <taxon>Pseudomonadati</taxon>
        <taxon>Pseudomonadota</taxon>
        <taxon>Gammaproteobacteria</taxon>
        <taxon>Oceanospirillales</taxon>
        <taxon>Oceanospirillaceae</taxon>
        <taxon>Marinomonas</taxon>
    </lineage>
</organism>
<dbReference type="RefSeq" id="WP_265221035.1">
    <property type="nucleotide sequence ID" value="NZ_JAPEUL010000012.1"/>
</dbReference>
<evidence type="ECO:0000313" key="2">
    <source>
        <dbReference type="Proteomes" id="UP001431181"/>
    </source>
</evidence>
<protein>
    <submittedName>
        <fullName evidence="1">Histidine phosphatase family protein</fullName>
    </submittedName>
</protein>
<sequence length="68" mass="7940">MRKLKRLYVLRHGNAQPYGYAHDESRELTELGVAEVKMAAQAFRERGEAIDVVFVSPYVRTSKRQRLF</sequence>
<dbReference type="Pfam" id="PF00300">
    <property type="entry name" value="His_Phos_1"/>
    <property type="match status" value="1"/>
</dbReference>
<dbReference type="InterPro" id="IPR029033">
    <property type="entry name" value="His_PPase_superfam"/>
</dbReference>
<dbReference type="EMBL" id="JAPEUL010000012">
    <property type="protein sequence ID" value="MCW4631731.1"/>
    <property type="molecule type" value="Genomic_DNA"/>
</dbReference>
<comment type="caution">
    <text evidence="1">The sequence shown here is derived from an EMBL/GenBank/DDBJ whole genome shotgun (WGS) entry which is preliminary data.</text>
</comment>
<accession>A0ABT3KMF7</accession>